<accession>A0AAC8T649</accession>
<dbReference type="Pfam" id="PF07687">
    <property type="entry name" value="M20_dimer"/>
    <property type="match status" value="1"/>
</dbReference>
<evidence type="ECO:0000313" key="3">
    <source>
        <dbReference type="EMBL" id="AKG04724.1"/>
    </source>
</evidence>
<dbReference type="Gene3D" id="3.40.630.10">
    <property type="entry name" value="Zn peptidases"/>
    <property type="match status" value="1"/>
</dbReference>
<feature type="binding site" evidence="1">
    <location>
        <position position="165"/>
    </location>
    <ligand>
        <name>Mn(2+)</name>
        <dbReference type="ChEBI" id="CHEBI:29035"/>
        <label>2</label>
    </ligand>
</feature>
<feature type="binding site" evidence="1">
    <location>
        <position position="136"/>
    </location>
    <ligand>
        <name>Mn(2+)</name>
        <dbReference type="ChEBI" id="CHEBI:29035"/>
        <label>2</label>
    </ligand>
</feature>
<keyword evidence="1" id="KW-0479">Metal-binding</keyword>
<dbReference type="InterPro" id="IPR017439">
    <property type="entry name" value="Amidohydrolase"/>
</dbReference>
<keyword evidence="1" id="KW-0464">Manganese</keyword>
<sequence>MEMYGPETLSDHMVEWRRHLHQHPELSFEEKETSAYIAEKLKKLECFEVHEQVGGYGIVAVISNGEGPVVGVRADMDALPITEQSSAGYASVNEGVMHACGHDAHCAILLGVAHWVKEHRETITGTIKLIFQPAEETADEEGETGAEKMIRSPLLEDIDAIYALHMCPWLRTGEIQVNDGPSMANNDEFHITIFGEGAHAGYPHQGADPIWMTTQFLQTVYSMTGRRMHPLEIGTISVGQIHAGTASNIIPDRVDIYGTMRSYTDQVRYQLEKELLEKINMIHSLGGQYQWKIQKGEPALINDEDLNEVVRKAAANFEIYNEPFGMGSEDFSHMVNRLKGTMFFLGCGLEKERMLHQPDFDIDEQALQKGLDIMVGILQSYWKNQEG</sequence>
<dbReference type="EMBL" id="CP011361">
    <property type="protein sequence ID" value="AKG04724.1"/>
    <property type="molecule type" value="Genomic_DNA"/>
</dbReference>
<dbReference type="SUPFAM" id="SSF55031">
    <property type="entry name" value="Bacterial exopeptidase dimerisation domain"/>
    <property type="match status" value="1"/>
</dbReference>
<organism evidence="3 4">
    <name type="scientific">Salimicrobium jeotgali</name>
    <dbReference type="NCBI Taxonomy" id="1230341"/>
    <lineage>
        <taxon>Bacteria</taxon>
        <taxon>Bacillati</taxon>
        <taxon>Bacillota</taxon>
        <taxon>Bacilli</taxon>
        <taxon>Bacillales</taxon>
        <taxon>Bacillaceae</taxon>
        <taxon>Salimicrobium</taxon>
    </lineage>
</organism>
<dbReference type="InterPro" id="IPR011650">
    <property type="entry name" value="Peptidase_M20_dimer"/>
</dbReference>
<dbReference type="InterPro" id="IPR002933">
    <property type="entry name" value="Peptidase_M20"/>
</dbReference>
<dbReference type="PANTHER" id="PTHR11014:SF63">
    <property type="entry name" value="METALLOPEPTIDASE, PUTATIVE (AFU_ORTHOLOGUE AFUA_6G09600)-RELATED"/>
    <property type="match status" value="1"/>
</dbReference>
<feature type="domain" description="Peptidase M20 dimerisation" evidence="2">
    <location>
        <begin position="188"/>
        <end position="280"/>
    </location>
</feature>
<gene>
    <name evidence="3" type="ORF">AAV35_007860</name>
</gene>
<feature type="binding site" evidence="1">
    <location>
        <position position="356"/>
    </location>
    <ligand>
        <name>Mn(2+)</name>
        <dbReference type="ChEBI" id="CHEBI:29035"/>
        <label>2</label>
    </ligand>
</feature>
<protein>
    <submittedName>
        <fullName evidence="3">Peptidase M20</fullName>
    </submittedName>
</protein>
<dbReference type="AlphaFoldDB" id="A0AAC8T649"/>
<feature type="binding site" evidence="1">
    <location>
        <position position="100"/>
    </location>
    <ligand>
        <name>Mn(2+)</name>
        <dbReference type="ChEBI" id="CHEBI:29035"/>
        <label>2</label>
    </ligand>
</feature>
<comment type="cofactor">
    <cofactor evidence="1">
        <name>Mn(2+)</name>
        <dbReference type="ChEBI" id="CHEBI:29035"/>
    </cofactor>
    <text evidence="1">The Mn(2+) ion enhances activity.</text>
</comment>
<dbReference type="PIRSF" id="PIRSF005962">
    <property type="entry name" value="Pept_M20D_amidohydro"/>
    <property type="match status" value="1"/>
</dbReference>
<reference evidence="4" key="1">
    <citation type="submission" date="2015-06" db="EMBL/GenBank/DDBJ databases">
        <title>Salimicrobium jeotgali MJ3, isolated from Myulchi jeot, a traditional Korean fermented seafood.</title>
        <authorList>
            <person name="Kim K.H."/>
            <person name="Jeon C.O."/>
            <person name="Jin H.M."/>
        </authorList>
    </citation>
    <scope>NUCLEOTIDE SEQUENCE [LARGE SCALE GENOMIC DNA]</scope>
    <source>
        <strain evidence="4">MJ3</strain>
    </source>
</reference>
<feature type="binding site" evidence="1">
    <location>
        <position position="102"/>
    </location>
    <ligand>
        <name>Mn(2+)</name>
        <dbReference type="ChEBI" id="CHEBI:29035"/>
        <label>2</label>
    </ligand>
</feature>
<evidence type="ECO:0000256" key="1">
    <source>
        <dbReference type="PIRSR" id="PIRSR005962-1"/>
    </source>
</evidence>
<dbReference type="GO" id="GO:0016787">
    <property type="term" value="F:hydrolase activity"/>
    <property type="evidence" value="ECO:0007669"/>
    <property type="project" value="InterPro"/>
</dbReference>
<dbReference type="Pfam" id="PF01546">
    <property type="entry name" value="Peptidase_M20"/>
    <property type="match status" value="1"/>
</dbReference>
<evidence type="ECO:0000313" key="4">
    <source>
        <dbReference type="Proteomes" id="UP000092654"/>
    </source>
</evidence>
<proteinExistence type="predicted"/>
<dbReference type="GO" id="GO:0046872">
    <property type="term" value="F:metal ion binding"/>
    <property type="evidence" value="ECO:0007669"/>
    <property type="project" value="UniProtKB-KW"/>
</dbReference>
<dbReference type="InterPro" id="IPR036264">
    <property type="entry name" value="Bact_exopeptidase_dim_dom"/>
</dbReference>
<dbReference type="NCBIfam" id="TIGR01891">
    <property type="entry name" value="amidohydrolases"/>
    <property type="match status" value="1"/>
</dbReference>
<dbReference type="Proteomes" id="UP000092654">
    <property type="component" value="Chromosome"/>
</dbReference>
<dbReference type="KEGG" id="sje:AAV35_007860"/>
<evidence type="ECO:0000259" key="2">
    <source>
        <dbReference type="Pfam" id="PF07687"/>
    </source>
</evidence>
<name>A0AAC8T649_9BACI</name>
<dbReference type="PANTHER" id="PTHR11014">
    <property type="entry name" value="PEPTIDASE M20 FAMILY MEMBER"/>
    <property type="match status" value="1"/>
</dbReference>
<dbReference type="Gene3D" id="3.30.70.360">
    <property type="match status" value="1"/>
</dbReference>
<dbReference type="SUPFAM" id="SSF53187">
    <property type="entry name" value="Zn-dependent exopeptidases"/>
    <property type="match status" value="1"/>
</dbReference>